<sequence>MKSTTTATPSAPLVSTGTSPSSDSPPSPTLSPTPALPDHASEALQTRTARLEALRKRLIKSTQANRREIYAEHQRAHADPRDQGRRDRAKRRADILLAREQAREQGKDYERKRFWEYSVEDVETWEAKQDAKLARVEGAKFASHDQWAGKKYHKLTDQMKPDLVAYHEAKAHQQVEATGSETVAPIQHKPSRKAEDKLVHQVQKNIERRETLSREKRSGDDVTYINDKNKRFNKRISQAYDKYTQEIRDSFERGTAL</sequence>
<organism evidence="10 11">
    <name type="scientific">Dispira parvispora</name>
    <dbReference type="NCBI Taxonomy" id="1520584"/>
    <lineage>
        <taxon>Eukaryota</taxon>
        <taxon>Fungi</taxon>
        <taxon>Fungi incertae sedis</taxon>
        <taxon>Zoopagomycota</taxon>
        <taxon>Kickxellomycotina</taxon>
        <taxon>Dimargaritomycetes</taxon>
        <taxon>Dimargaritales</taxon>
        <taxon>Dimargaritaceae</taxon>
        <taxon>Dispira</taxon>
    </lineage>
</organism>
<evidence type="ECO:0000313" key="11">
    <source>
        <dbReference type="Proteomes" id="UP001150925"/>
    </source>
</evidence>
<keyword evidence="6 8" id="KW-0508">mRNA splicing</keyword>
<comment type="function">
    <text evidence="8">Involved in pre-mRNA splicing.</text>
</comment>
<dbReference type="AlphaFoldDB" id="A0A9W8AH88"/>
<evidence type="ECO:0000256" key="8">
    <source>
        <dbReference type="RuleBase" id="RU367148"/>
    </source>
</evidence>
<dbReference type="Proteomes" id="UP001150925">
    <property type="component" value="Unassembled WGS sequence"/>
</dbReference>
<dbReference type="GO" id="GO:0000398">
    <property type="term" value="P:mRNA splicing, via spliceosome"/>
    <property type="evidence" value="ECO:0007669"/>
    <property type="project" value="UniProtKB-UniRule"/>
</dbReference>
<gene>
    <name evidence="10" type="primary">syf2</name>
    <name evidence="10" type="ORF">IWQ62_006710</name>
</gene>
<comment type="subcellular location">
    <subcellularLocation>
        <location evidence="1 8">Nucleus</location>
    </subcellularLocation>
</comment>
<evidence type="ECO:0000256" key="1">
    <source>
        <dbReference type="ARBA" id="ARBA00004123"/>
    </source>
</evidence>
<feature type="region of interest" description="Disordered" evidence="9">
    <location>
        <begin position="176"/>
        <end position="197"/>
    </location>
</feature>
<name>A0A9W8AH88_9FUNG</name>
<protein>
    <recommendedName>
        <fullName evidence="3 8">Pre-mRNA-splicing factor SYF2</fullName>
    </recommendedName>
</protein>
<dbReference type="PANTHER" id="PTHR13264:SF5">
    <property type="entry name" value="PRE-MRNA-SPLICING FACTOR SYF2"/>
    <property type="match status" value="1"/>
</dbReference>
<dbReference type="OrthoDB" id="199717at2759"/>
<evidence type="ECO:0000313" key="10">
    <source>
        <dbReference type="EMBL" id="KAJ1949566.1"/>
    </source>
</evidence>
<comment type="subunit">
    <text evidence="8">May be part of a spliceosome complex.</text>
</comment>
<accession>A0A9W8AH88</accession>
<dbReference type="GO" id="GO:0071014">
    <property type="term" value="C:post-mRNA release spliceosomal complex"/>
    <property type="evidence" value="ECO:0007669"/>
    <property type="project" value="TreeGrafter"/>
</dbReference>
<evidence type="ECO:0000256" key="5">
    <source>
        <dbReference type="ARBA" id="ARBA00022728"/>
    </source>
</evidence>
<comment type="similarity">
    <text evidence="2 8">Belongs to the SYF2 family.</text>
</comment>
<comment type="caution">
    <text evidence="10">The sequence shown here is derived from an EMBL/GenBank/DDBJ whole genome shotgun (WGS) entry which is preliminary data.</text>
</comment>
<evidence type="ECO:0000256" key="9">
    <source>
        <dbReference type="SAM" id="MobiDB-lite"/>
    </source>
</evidence>
<keyword evidence="11" id="KW-1185">Reference proteome</keyword>
<keyword evidence="7 8" id="KW-0539">Nucleus</keyword>
<dbReference type="GO" id="GO:0071013">
    <property type="term" value="C:catalytic step 2 spliceosome"/>
    <property type="evidence" value="ECO:0007669"/>
    <property type="project" value="TreeGrafter"/>
</dbReference>
<dbReference type="PANTHER" id="PTHR13264">
    <property type="entry name" value="GCIP-INTERACTING PROTEIN P29"/>
    <property type="match status" value="1"/>
</dbReference>
<feature type="region of interest" description="Disordered" evidence="9">
    <location>
        <begin position="1"/>
        <end position="91"/>
    </location>
</feature>
<reference evidence="10" key="1">
    <citation type="submission" date="2022-07" db="EMBL/GenBank/DDBJ databases">
        <title>Phylogenomic reconstructions and comparative analyses of Kickxellomycotina fungi.</title>
        <authorList>
            <person name="Reynolds N.K."/>
            <person name="Stajich J.E."/>
            <person name="Barry K."/>
            <person name="Grigoriev I.V."/>
            <person name="Crous P."/>
            <person name="Smith M.E."/>
        </authorList>
    </citation>
    <scope>NUCLEOTIDE SEQUENCE</scope>
    <source>
        <strain evidence="10">RSA 1196</strain>
    </source>
</reference>
<proteinExistence type="inferred from homology"/>
<evidence type="ECO:0000256" key="6">
    <source>
        <dbReference type="ARBA" id="ARBA00023187"/>
    </source>
</evidence>
<keyword evidence="4 8" id="KW-0507">mRNA processing</keyword>
<dbReference type="EMBL" id="JANBPY010003980">
    <property type="protein sequence ID" value="KAJ1949566.1"/>
    <property type="molecule type" value="Genomic_DNA"/>
</dbReference>
<feature type="compositionally biased region" description="Basic and acidic residues" evidence="9">
    <location>
        <begin position="65"/>
        <end position="86"/>
    </location>
</feature>
<evidence type="ECO:0000256" key="7">
    <source>
        <dbReference type="ARBA" id="ARBA00023242"/>
    </source>
</evidence>
<evidence type="ECO:0000256" key="4">
    <source>
        <dbReference type="ARBA" id="ARBA00022664"/>
    </source>
</evidence>
<keyword evidence="5 8" id="KW-0747">Spliceosome</keyword>
<feature type="compositionally biased region" description="Pro residues" evidence="9">
    <location>
        <begin position="23"/>
        <end position="35"/>
    </location>
</feature>
<evidence type="ECO:0000256" key="3">
    <source>
        <dbReference type="ARBA" id="ARBA00014745"/>
    </source>
</evidence>
<dbReference type="GO" id="GO:0000974">
    <property type="term" value="C:Prp19 complex"/>
    <property type="evidence" value="ECO:0007669"/>
    <property type="project" value="TreeGrafter"/>
</dbReference>
<evidence type="ECO:0000256" key="2">
    <source>
        <dbReference type="ARBA" id="ARBA00010028"/>
    </source>
</evidence>
<dbReference type="InterPro" id="IPR013260">
    <property type="entry name" value="mRNA_splic_SYF2"/>
</dbReference>
<dbReference type="Pfam" id="PF08231">
    <property type="entry name" value="SYF2"/>
    <property type="match status" value="1"/>
</dbReference>